<dbReference type="UniPathway" id="UPA00248">
    <property type="reaction ID" value="UER00314"/>
</dbReference>
<keyword evidence="4 5" id="KW-0620">Polyamine biosynthesis</keyword>
<name>A0A2A4X920_9GAMM</name>
<keyword evidence="7" id="KW-0732">Signal</keyword>
<feature type="signal peptide" evidence="7">
    <location>
        <begin position="1"/>
        <end position="26"/>
    </location>
</feature>
<feature type="active site" description="Proton acceptor" evidence="5 6">
    <location>
        <position position="169"/>
    </location>
</feature>
<dbReference type="NCBIfam" id="NF037959">
    <property type="entry name" value="MFS_SpdSyn"/>
    <property type="match status" value="1"/>
</dbReference>
<evidence type="ECO:0000256" key="4">
    <source>
        <dbReference type="ARBA" id="ARBA00023115"/>
    </source>
</evidence>
<evidence type="ECO:0000256" key="1">
    <source>
        <dbReference type="ARBA" id="ARBA00007867"/>
    </source>
</evidence>
<dbReference type="InterPro" id="IPR001045">
    <property type="entry name" value="Spermi_synthase"/>
</dbReference>
<dbReference type="CDD" id="cd02440">
    <property type="entry name" value="AdoMet_MTases"/>
    <property type="match status" value="1"/>
</dbReference>
<dbReference type="EMBL" id="NVUL01000021">
    <property type="protein sequence ID" value="PCI79118.1"/>
    <property type="molecule type" value="Genomic_DNA"/>
</dbReference>
<protein>
    <recommendedName>
        <fullName evidence="5">Polyamine aminopropyltransferase</fullName>
    </recommendedName>
    <alternativeName>
        <fullName evidence="5">Putrescine aminopropyltransferase</fullName>
        <shortName evidence="5">PAPT</shortName>
    </alternativeName>
    <alternativeName>
        <fullName evidence="5">Spermidine synthase</fullName>
        <shortName evidence="5">SPDS</shortName>
        <shortName evidence="5">SPDSY</shortName>
        <ecNumber evidence="5">2.5.1.16</ecNumber>
    </alternativeName>
</protein>
<dbReference type="GO" id="GO:0008295">
    <property type="term" value="P:spermidine biosynthetic process"/>
    <property type="evidence" value="ECO:0007669"/>
    <property type="project" value="UniProtKB-UniRule"/>
</dbReference>
<comment type="function">
    <text evidence="5">Catalyzes the irreversible transfer of a propylamine group from the amino donor S-adenosylmethioninamine (decarboxy-AdoMet) to putrescine (1,4-diaminobutane) to yield spermidine.</text>
</comment>
<dbReference type="Gene3D" id="3.40.50.150">
    <property type="entry name" value="Vaccinia Virus protein VP39"/>
    <property type="match status" value="1"/>
</dbReference>
<dbReference type="PROSITE" id="PS51006">
    <property type="entry name" value="PABS_2"/>
    <property type="match status" value="1"/>
</dbReference>
<accession>A0A2A4X920</accession>
<dbReference type="PANTHER" id="PTHR43317">
    <property type="entry name" value="THERMOSPERMINE SYNTHASE ACAULIS5"/>
    <property type="match status" value="1"/>
</dbReference>
<evidence type="ECO:0000313" key="10">
    <source>
        <dbReference type="Proteomes" id="UP000218767"/>
    </source>
</evidence>
<evidence type="ECO:0000256" key="7">
    <source>
        <dbReference type="SAM" id="SignalP"/>
    </source>
</evidence>
<comment type="caution">
    <text evidence="5">Lacks conserved residue(s) required for the propagation of feature annotation.</text>
</comment>
<dbReference type="Pfam" id="PF01564">
    <property type="entry name" value="Spermine_synth"/>
    <property type="match status" value="1"/>
</dbReference>
<keyword evidence="3 5" id="KW-0745">Spermidine biosynthesis</keyword>
<gene>
    <name evidence="5" type="primary">speE</name>
    <name evidence="9" type="ORF">COB20_05380</name>
</gene>
<reference evidence="10" key="1">
    <citation type="submission" date="2017-08" db="EMBL/GenBank/DDBJ databases">
        <title>A dynamic microbial community with high functional redundancy inhabits the cold, oxic subseafloor aquifer.</title>
        <authorList>
            <person name="Tully B.J."/>
            <person name="Wheat C.G."/>
            <person name="Glazer B.T."/>
            <person name="Huber J.A."/>
        </authorList>
    </citation>
    <scope>NUCLEOTIDE SEQUENCE [LARGE SCALE GENOMIC DNA]</scope>
</reference>
<feature type="domain" description="PABS" evidence="8">
    <location>
        <begin position="6"/>
        <end position="258"/>
    </location>
</feature>
<dbReference type="GO" id="GO:0004766">
    <property type="term" value="F:spermidine synthase activity"/>
    <property type="evidence" value="ECO:0007669"/>
    <property type="project" value="UniProtKB-UniRule"/>
</dbReference>
<feature type="binding site" evidence="5">
    <location>
        <begin position="148"/>
        <end position="149"/>
    </location>
    <ligand>
        <name>S-methyl-5'-thioadenosine</name>
        <dbReference type="ChEBI" id="CHEBI:17509"/>
    </ligand>
</feature>
<comment type="pathway">
    <text evidence="5">Amine and polyamine biosynthesis; spermidine biosynthesis; spermidine from putrescine: step 1/1.</text>
</comment>
<feature type="chain" id="PRO_5012540049" description="Polyamine aminopropyltransferase" evidence="7">
    <location>
        <begin position="27"/>
        <end position="301"/>
    </location>
</feature>
<keyword evidence="2 5" id="KW-0808">Transferase</keyword>
<comment type="subunit">
    <text evidence="5">Homodimer or homotetramer.</text>
</comment>
<comment type="caution">
    <text evidence="9">The sequence shown here is derived from an EMBL/GenBank/DDBJ whole genome shotgun (WGS) entry which is preliminary data.</text>
</comment>
<dbReference type="Proteomes" id="UP000218767">
    <property type="component" value="Unassembled WGS sequence"/>
</dbReference>
<sequence length="301" mass="34045">MKNRFKLLLSLVSFCGLLAITQSLVAAEVIHEEKSLYRDINVVQTGDRRCLIFNVHRGDRNQTCVDVNNRDELIFSYTKMSFAGLLLTPEPKKILIAGLGGGTLPLAFNDLFPDAQIDVVEVDQAVVNVAKEFFFFEENANMSVAVNDARVFVKRAGILGEKYDYIILDAFGGDYIPEHLLTQEFLEEVKQIMTEDAVLVANTFSTSRFYDHESVTYQRVFGEFFNFKLPTSGNRMIITQLDPLPPRGNLITRSQALAPSLEKFGVPLLEYPNRLSTRVDWDMSRRVLTDQYSPANLLQGN</sequence>
<dbReference type="InterPro" id="IPR030374">
    <property type="entry name" value="PABS"/>
</dbReference>
<evidence type="ECO:0000256" key="6">
    <source>
        <dbReference type="PROSITE-ProRule" id="PRU00354"/>
    </source>
</evidence>
<dbReference type="GO" id="GO:0010487">
    <property type="term" value="F:thermospermine synthase activity"/>
    <property type="evidence" value="ECO:0007669"/>
    <property type="project" value="TreeGrafter"/>
</dbReference>
<evidence type="ECO:0000256" key="5">
    <source>
        <dbReference type="HAMAP-Rule" id="MF_00198"/>
    </source>
</evidence>
<dbReference type="SUPFAM" id="SSF53335">
    <property type="entry name" value="S-adenosyl-L-methionine-dependent methyltransferases"/>
    <property type="match status" value="1"/>
</dbReference>
<dbReference type="PANTHER" id="PTHR43317:SF1">
    <property type="entry name" value="THERMOSPERMINE SYNTHASE ACAULIS5"/>
    <property type="match status" value="1"/>
</dbReference>
<evidence type="ECO:0000259" key="8">
    <source>
        <dbReference type="PROSITE" id="PS51006"/>
    </source>
</evidence>
<dbReference type="HAMAP" id="MF_00198">
    <property type="entry name" value="Spermidine_synth"/>
    <property type="match status" value="1"/>
</dbReference>
<dbReference type="AlphaFoldDB" id="A0A2A4X920"/>
<proteinExistence type="inferred from homology"/>
<organism evidence="9 10">
    <name type="scientific">SAR86 cluster bacterium</name>
    <dbReference type="NCBI Taxonomy" id="2030880"/>
    <lineage>
        <taxon>Bacteria</taxon>
        <taxon>Pseudomonadati</taxon>
        <taxon>Pseudomonadota</taxon>
        <taxon>Gammaproteobacteria</taxon>
        <taxon>SAR86 cluster</taxon>
    </lineage>
</organism>
<comment type="catalytic activity">
    <reaction evidence="5">
        <text>S-adenosyl 3-(methylsulfanyl)propylamine + putrescine = S-methyl-5'-thioadenosine + spermidine + H(+)</text>
        <dbReference type="Rhea" id="RHEA:12721"/>
        <dbReference type="ChEBI" id="CHEBI:15378"/>
        <dbReference type="ChEBI" id="CHEBI:17509"/>
        <dbReference type="ChEBI" id="CHEBI:57443"/>
        <dbReference type="ChEBI" id="CHEBI:57834"/>
        <dbReference type="ChEBI" id="CHEBI:326268"/>
        <dbReference type="EC" id="2.5.1.16"/>
    </reaction>
</comment>
<dbReference type="EC" id="2.5.1.16" evidence="5"/>
<evidence type="ECO:0000256" key="2">
    <source>
        <dbReference type="ARBA" id="ARBA00022679"/>
    </source>
</evidence>
<dbReference type="InterPro" id="IPR029063">
    <property type="entry name" value="SAM-dependent_MTases_sf"/>
</dbReference>
<feature type="binding site" evidence="5">
    <location>
        <position position="38"/>
    </location>
    <ligand>
        <name>S-methyl-5'-thioadenosine</name>
        <dbReference type="ChEBI" id="CHEBI:17509"/>
    </ligand>
</feature>
<evidence type="ECO:0000256" key="3">
    <source>
        <dbReference type="ARBA" id="ARBA00023066"/>
    </source>
</evidence>
<evidence type="ECO:0000313" key="9">
    <source>
        <dbReference type="EMBL" id="PCI79118.1"/>
    </source>
</evidence>
<comment type="similarity">
    <text evidence="1 5">Belongs to the spermidine/spermine synthase family.</text>
</comment>
<feature type="binding site" evidence="5">
    <location>
        <position position="121"/>
    </location>
    <ligand>
        <name>S-methyl-5'-thioadenosine</name>
        <dbReference type="ChEBI" id="CHEBI:17509"/>
    </ligand>
</feature>